<keyword evidence="2" id="KW-1133">Transmembrane helix</keyword>
<comment type="caution">
    <text evidence="3">The sequence shown here is derived from an EMBL/GenBank/DDBJ whole genome shotgun (WGS) entry which is preliminary data.</text>
</comment>
<dbReference type="STRING" id="519452.SAMN04488139_0851"/>
<dbReference type="AlphaFoldDB" id="A0A432XLJ9"/>
<dbReference type="OrthoDB" id="6238433at2"/>
<dbReference type="RefSeq" id="WP_092837970.1">
    <property type="nucleotide sequence ID" value="NZ_FPCF01000001.1"/>
</dbReference>
<feature type="transmembrane region" description="Helical" evidence="2">
    <location>
        <begin position="5"/>
        <end position="21"/>
    </location>
</feature>
<evidence type="ECO:0000313" key="4">
    <source>
        <dbReference type="Proteomes" id="UP000286985"/>
    </source>
</evidence>
<dbReference type="EMBL" id="PIPU01000001">
    <property type="protein sequence ID" value="RUO49580.1"/>
    <property type="molecule type" value="Genomic_DNA"/>
</dbReference>
<proteinExistence type="predicted"/>
<name>A0A432XLJ9_9GAMM</name>
<keyword evidence="2" id="KW-0812">Transmembrane</keyword>
<gene>
    <name evidence="3" type="ORF">CWE24_03575</name>
</gene>
<protein>
    <submittedName>
        <fullName evidence="3">Uncharacterized protein</fullName>
    </submittedName>
</protein>
<evidence type="ECO:0000313" key="3">
    <source>
        <dbReference type="EMBL" id="RUO49580.1"/>
    </source>
</evidence>
<accession>A0A432XLJ9</accession>
<sequence>MSKWIHVIYLSIIAVLSYFLWQQPTSQPLVTKEIEVVKTTKTPATVVAKNVNDVNEYSLSQSSQTTATSEDLETQATTTRVEQETFVPVSPATGSSAEDEKIAEMLRNMLNMEDVKQRMQTEPTDQDWAYAMEENLRLIYDSNENLQSANLNNIECRTTVCEIEFGNSNTPIDFMSKFHSQIVQSGWYNEDYQSMMTSDSNTKVHTIYLVRKP</sequence>
<keyword evidence="2" id="KW-0472">Membrane</keyword>
<dbReference type="Proteomes" id="UP000286985">
    <property type="component" value="Unassembled WGS sequence"/>
</dbReference>
<evidence type="ECO:0000256" key="1">
    <source>
        <dbReference type="SAM" id="MobiDB-lite"/>
    </source>
</evidence>
<organism evidence="3 4">
    <name type="scientific">Pseudidiomarina donghaiensis</name>
    <dbReference type="NCBI Taxonomy" id="519452"/>
    <lineage>
        <taxon>Bacteria</taxon>
        <taxon>Pseudomonadati</taxon>
        <taxon>Pseudomonadota</taxon>
        <taxon>Gammaproteobacteria</taxon>
        <taxon>Alteromonadales</taxon>
        <taxon>Idiomarinaceae</taxon>
        <taxon>Pseudidiomarina</taxon>
    </lineage>
</organism>
<evidence type="ECO:0000256" key="2">
    <source>
        <dbReference type="SAM" id="Phobius"/>
    </source>
</evidence>
<feature type="compositionally biased region" description="Low complexity" evidence="1">
    <location>
        <begin position="60"/>
        <end position="69"/>
    </location>
</feature>
<keyword evidence="4" id="KW-1185">Reference proteome</keyword>
<reference evidence="4" key="1">
    <citation type="journal article" date="2018" name="Front. Microbiol.">
        <title>Genome-Based Analysis Reveals the Taxonomy and Diversity of the Family Idiomarinaceae.</title>
        <authorList>
            <person name="Liu Y."/>
            <person name="Lai Q."/>
            <person name="Shao Z."/>
        </authorList>
    </citation>
    <scope>NUCLEOTIDE SEQUENCE [LARGE SCALE GENOMIC DNA]</scope>
    <source>
        <strain evidence="4">908033</strain>
    </source>
</reference>
<feature type="region of interest" description="Disordered" evidence="1">
    <location>
        <begin position="60"/>
        <end position="80"/>
    </location>
</feature>